<evidence type="ECO:0000313" key="15">
    <source>
        <dbReference type="EMBL" id="KAJ9663773.1"/>
    </source>
</evidence>
<evidence type="ECO:0000256" key="1">
    <source>
        <dbReference type="ARBA" id="ARBA00004576"/>
    </source>
</evidence>
<dbReference type="PIRSF" id="PIRSF027093">
    <property type="entry name" value="EndopolyPtase_N1"/>
    <property type="match status" value="1"/>
</dbReference>
<organism evidence="15 16">
    <name type="scientific">Coniosporium apollinis</name>
    <dbReference type="NCBI Taxonomy" id="61459"/>
    <lineage>
        <taxon>Eukaryota</taxon>
        <taxon>Fungi</taxon>
        <taxon>Dikarya</taxon>
        <taxon>Ascomycota</taxon>
        <taxon>Pezizomycotina</taxon>
        <taxon>Dothideomycetes</taxon>
        <taxon>Dothideomycetes incertae sedis</taxon>
        <taxon>Coniosporium</taxon>
    </lineage>
</organism>
<comment type="caution">
    <text evidence="15">The sequence shown here is derived from an EMBL/GenBank/DDBJ whole genome shotgun (WGS) entry which is preliminary data.</text>
</comment>
<dbReference type="CDD" id="cd00842">
    <property type="entry name" value="MPP_ASMase"/>
    <property type="match status" value="1"/>
</dbReference>
<feature type="compositionally biased region" description="Basic residues" evidence="13">
    <location>
        <begin position="412"/>
        <end position="428"/>
    </location>
</feature>
<dbReference type="EMBL" id="JAPDRL010000041">
    <property type="protein sequence ID" value="KAJ9663773.1"/>
    <property type="molecule type" value="Genomic_DNA"/>
</dbReference>
<dbReference type="PANTHER" id="PTHR10340:SF55">
    <property type="entry name" value="ENDOPOLYPHOSPHATASE"/>
    <property type="match status" value="1"/>
</dbReference>
<keyword evidence="16" id="KW-1185">Reference proteome</keyword>
<gene>
    <name evidence="15" type="primary">PPN1</name>
    <name evidence="15" type="ORF">H2201_005494</name>
</gene>
<evidence type="ECO:0000256" key="7">
    <source>
        <dbReference type="ARBA" id="ARBA00022801"/>
    </source>
</evidence>
<dbReference type="InterPro" id="IPR012358">
    <property type="entry name" value="EndopolyPtase_N1"/>
</dbReference>
<keyword evidence="5 12" id="KW-0926">Vacuole</keyword>
<keyword evidence="6" id="KW-0812">Transmembrane</keyword>
<evidence type="ECO:0000256" key="9">
    <source>
        <dbReference type="ARBA" id="ARBA00022989"/>
    </source>
</evidence>
<evidence type="ECO:0000256" key="5">
    <source>
        <dbReference type="ARBA" id="ARBA00022554"/>
    </source>
</evidence>
<dbReference type="PANTHER" id="PTHR10340">
    <property type="entry name" value="SPHINGOMYELIN PHOSPHODIESTERASE"/>
    <property type="match status" value="1"/>
</dbReference>
<feature type="compositionally biased region" description="Basic and acidic residues" evidence="13">
    <location>
        <begin position="651"/>
        <end position="675"/>
    </location>
</feature>
<evidence type="ECO:0000256" key="6">
    <source>
        <dbReference type="ARBA" id="ARBA00022692"/>
    </source>
</evidence>
<keyword evidence="7 12" id="KW-0378">Hydrolase</keyword>
<name>A0ABQ9NQI7_9PEZI</name>
<evidence type="ECO:0000256" key="2">
    <source>
        <dbReference type="ARBA" id="ARBA00010399"/>
    </source>
</evidence>
<keyword evidence="11" id="KW-0325">Glycoprotein</keyword>
<evidence type="ECO:0000256" key="11">
    <source>
        <dbReference type="ARBA" id="ARBA00023180"/>
    </source>
</evidence>
<dbReference type="GO" id="GO:0000298">
    <property type="term" value="F:endopolyphosphatase activity"/>
    <property type="evidence" value="ECO:0007669"/>
    <property type="project" value="UniProtKB-EC"/>
</dbReference>
<comment type="function">
    <text evidence="12">Catalyzes the hydrolysis of inorganic polyphosphate (polyP) chains of many hundreds of phosphate residues into shorter lengths.</text>
</comment>
<dbReference type="InterPro" id="IPR041805">
    <property type="entry name" value="ASMase/PPN1_MPP"/>
</dbReference>
<sequence>MSTHWAVGMWSLGLLLLLGACDALPREGAGKAEVEGLTRSGSGRELHGRFLHVTDFHPDPYYETYSSTEKDVACHRGNGPAGLYGAETSDCDTPLSLVNATFKWIDENIKDTVDFVIWTGDSARHDNDEELPRSEHQIIEQNELLVSKFVEVFGHDENANDTDPTNDFIVPIVPTFGNNDMMPHNIFLEGPNRWTMKYLDVWRQFIPEEQRHQFQRGGWYYTEVIPNRLAVFSLNTMYFFDSNSAVDGCAARTEPGYEHFEWLRIQLQFMRERGMKAMMIGHVPPARTDAKKSWDETCWQKYTLWMRQYRDVVVGSFFGHMNIDHFMLQDFEDIDLSLLSGDVAVSDVRKALDDDGEISAASASDYLIDLRDIWAKIPRASSLDEATADSEEAVSETEYSSFWDRVRQTVAHKKRQKKHKGGKKKKSPHDKIGGPWGERYSMSHVGASVVPNYFPTLRIFEYNVTGLENMFDSAAVEDSITGSASQKSMQDDTLETSEQAENPESESENMESHKSARKLKHKHHFVMPDAPSKSSPPGPAYSPQTLALLGYTQYYANLTYINNDFEDEGLSNLALPSEDDVEHAKWKEGKFKGKRPRDSENPQPRPRKFKFQIEYDTMSDKIYGLKDLTVKNYINLARRIGNFKVEDDGVLERTDSTQQPSDEKPSAGVAKDKDKKDKHKKHKMDHVWFTFVRRAFVDTMDLQDVEEQFGHRSIPREQQTAGAEGTGEL</sequence>
<keyword evidence="9" id="KW-1133">Transmembrane helix</keyword>
<feature type="region of interest" description="Disordered" evidence="13">
    <location>
        <begin position="412"/>
        <end position="437"/>
    </location>
</feature>
<keyword evidence="10 12" id="KW-0472">Membrane</keyword>
<comment type="subcellular location">
    <subcellularLocation>
        <location evidence="1">Vacuole membrane</location>
        <topology evidence="1">Single-pass type II membrane protein</topology>
    </subcellularLocation>
</comment>
<feature type="region of interest" description="Disordered" evidence="13">
    <location>
        <begin position="584"/>
        <end position="607"/>
    </location>
</feature>
<evidence type="ECO:0000256" key="4">
    <source>
        <dbReference type="ARBA" id="ARBA00014458"/>
    </source>
</evidence>
<feature type="region of interest" description="Disordered" evidence="13">
    <location>
        <begin position="482"/>
        <end position="521"/>
    </location>
</feature>
<evidence type="ECO:0000256" key="14">
    <source>
        <dbReference type="SAM" id="SignalP"/>
    </source>
</evidence>
<feature type="chain" id="PRO_5047441558" description="Endopolyphosphatase" evidence="14">
    <location>
        <begin position="24"/>
        <end position="729"/>
    </location>
</feature>
<evidence type="ECO:0000256" key="8">
    <source>
        <dbReference type="ARBA" id="ARBA00022968"/>
    </source>
</evidence>
<comment type="catalytic activity">
    <reaction evidence="12">
        <text>[phosphate](n+1) + n H2O = (n+1) phosphate + n H(+)</text>
        <dbReference type="Rhea" id="RHEA:22452"/>
        <dbReference type="Rhea" id="RHEA-COMP:14280"/>
        <dbReference type="ChEBI" id="CHEBI:15377"/>
        <dbReference type="ChEBI" id="CHEBI:15378"/>
        <dbReference type="ChEBI" id="CHEBI:16838"/>
        <dbReference type="ChEBI" id="CHEBI:43474"/>
        <dbReference type="EC" id="3.6.1.10"/>
    </reaction>
</comment>
<evidence type="ECO:0000256" key="3">
    <source>
        <dbReference type="ARBA" id="ARBA00012459"/>
    </source>
</evidence>
<comment type="similarity">
    <text evidence="2">Belongs to the endopolyphosphatase PPN1 family.</text>
</comment>
<reference evidence="15" key="1">
    <citation type="submission" date="2022-10" db="EMBL/GenBank/DDBJ databases">
        <title>Culturing micro-colonial fungi from biological soil crusts in the Mojave desert and describing Neophaeococcomyces mojavensis, and introducing the new genera and species Taxawa tesnikishii.</title>
        <authorList>
            <person name="Kurbessoian T."/>
            <person name="Stajich J.E."/>
        </authorList>
    </citation>
    <scope>NUCLEOTIDE SEQUENCE</scope>
    <source>
        <strain evidence="15">TK_1</strain>
    </source>
</reference>
<evidence type="ECO:0000256" key="12">
    <source>
        <dbReference type="PIRNR" id="PIRNR027093"/>
    </source>
</evidence>
<feature type="signal peptide" evidence="14">
    <location>
        <begin position="1"/>
        <end position="23"/>
    </location>
</feature>
<feature type="region of interest" description="Disordered" evidence="13">
    <location>
        <begin position="708"/>
        <end position="729"/>
    </location>
</feature>
<dbReference type="SUPFAM" id="SSF56300">
    <property type="entry name" value="Metallo-dependent phosphatases"/>
    <property type="match status" value="1"/>
</dbReference>
<dbReference type="Proteomes" id="UP001172684">
    <property type="component" value="Unassembled WGS sequence"/>
</dbReference>
<dbReference type="EC" id="3.6.1.10" evidence="3 12"/>
<feature type="region of interest" description="Disordered" evidence="13">
    <location>
        <begin position="651"/>
        <end position="679"/>
    </location>
</feature>
<dbReference type="InterPro" id="IPR029052">
    <property type="entry name" value="Metallo-depent_PP-like"/>
</dbReference>
<keyword evidence="8" id="KW-0735">Signal-anchor</keyword>
<keyword evidence="14" id="KW-0732">Signal</keyword>
<feature type="compositionally biased region" description="Basic and acidic residues" evidence="13">
    <location>
        <begin position="584"/>
        <end position="600"/>
    </location>
</feature>
<evidence type="ECO:0000256" key="10">
    <source>
        <dbReference type="ARBA" id="ARBA00023136"/>
    </source>
</evidence>
<evidence type="ECO:0000256" key="13">
    <source>
        <dbReference type="SAM" id="MobiDB-lite"/>
    </source>
</evidence>
<proteinExistence type="inferred from homology"/>
<accession>A0ABQ9NQI7</accession>
<evidence type="ECO:0000313" key="16">
    <source>
        <dbReference type="Proteomes" id="UP001172684"/>
    </source>
</evidence>
<protein>
    <recommendedName>
        <fullName evidence="4 12">Endopolyphosphatase</fullName>
        <ecNumber evidence="3 12">3.6.1.10</ecNumber>
    </recommendedName>
</protein>